<keyword evidence="3" id="KW-1185">Reference proteome</keyword>
<accession>A0A433B8U9</accession>
<dbReference type="AlphaFoldDB" id="A0A433B8U9"/>
<dbReference type="PANTHER" id="PTHR16356">
    <property type="entry name" value="TRANSMEMBRANE AND COILED-COIL DOMAIN-CONTAINING PROTEIN 6 TMCO6"/>
    <property type="match status" value="1"/>
</dbReference>
<evidence type="ECO:0000313" key="2">
    <source>
        <dbReference type="EMBL" id="RUP11953.1"/>
    </source>
</evidence>
<sequence length="333" mass="37385">MNPNEKRPSPSEAHRSHYKRSSISKSPEDAHQKRLALDHQLRKQHREQLVTAKRFRKVDAVAITGDEEEPEYDLSQQELEKIRHKLKNADHEIRIRGLKQLNIYLVDPPATVKEFVIKGDCVDVLMQFISGTDPEEQLQATWCITNLAGGPAEICEKVLPTVPYLISYLDGQNTALQDQAAWAIGNIAAEADNFREQLRANGALLPLSRLLNSADKRLVQTVCFALSNLARGPNARINEYFTSGIATQLLRHLATDDMCEIVSELCWVLTYLTCGDHTFSTALLNDGLAALLSSRSMLSKSPGASTLSTFYPIHTFHSNHPPQFYVFVQYVMV</sequence>
<dbReference type="Pfam" id="PF00514">
    <property type="entry name" value="Arm"/>
    <property type="match status" value="1"/>
</dbReference>
<gene>
    <name evidence="2" type="ORF">BC936DRAFT_139924</name>
</gene>
<dbReference type="PANTHER" id="PTHR16356:SF1">
    <property type="entry name" value="TRANSMEMBRANE AND COILED-COIL DOMAIN-CONTAINING PROTEIN 6"/>
    <property type="match status" value="1"/>
</dbReference>
<dbReference type="Proteomes" id="UP000268093">
    <property type="component" value="Unassembled WGS sequence"/>
</dbReference>
<dbReference type="InterPro" id="IPR000225">
    <property type="entry name" value="Armadillo"/>
</dbReference>
<proteinExistence type="predicted"/>
<name>A0A433B8U9_9FUNG</name>
<dbReference type="SUPFAM" id="SSF48371">
    <property type="entry name" value="ARM repeat"/>
    <property type="match status" value="1"/>
</dbReference>
<dbReference type="InterPro" id="IPR011989">
    <property type="entry name" value="ARM-like"/>
</dbReference>
<dbReference type="OrthoDB" id="29145at2759"/>
<reference evidence="2 3" key="1">
    <citation type="journal article" date="2018" name="New Phytol.">
        <title>Phylogenomics of Endogonaceae and evolution of mycorrhizas within Mucoromycota.</title>
        <authorList>
            <person name="Chang Y."/>
            <person name="Desiro A."/>
            <person name="Na H."/>
            <person name="Sandor L."/>
            <person name="Lipzen A."/>
            <person name="Clum A."/>
            <person name="Barry K."/>
            <person name="Grigoriev I.V."/>
            <person name="Martin F.M."/>
            <person name="Stajich J.E."/>
            <person name="Smith M.E."/>
            <person name="Bonito G."/>
            <person name="Spatafora J.W."/>
        </authorList>
    </citation>
    <scope>NUCLEOTIDE SEQUENCE [LARGE SCALE GENOMIC DNA]</scope>
    <source>
        <strain evidence="2 3">GMNB39</strain>
    </source>
</reference>
<comment type="caution">
    <text evidence="2">The sequence shown here is derived from an EMBL/GenBank/DDBJ whole genome shotgun (WGS) entry which is preliminary data.</text>
</comment>
<evidence type="ECO:0000313" key="3">
    <source>
        <dbReference type="Proteomes" id="UP000268093"/>
    </source>
</evidence>
<feature type="region of interest" description="Disordered" evidence="1">
    <location>
        <begin position="1"/>
        <end position="34"/>
    </location>
</feature>
<evidence type="ECO:0000256" key="1">
    <source>
        <dbReference type="SAM" id="MobiDB-lite"/>
    </source>
</evidence>
<dbReference type="EMBL" id="RBNI01016077">
    <property type="protein sequence ID" value="RUP11953.1"/>
    <property type="molecule type" value="Genomic_DNA"/>
</dbReference>
<dbReference type="InterPro" id="IPR016024">
    <property type="entry name" value="ARM-type_fold"/>
</dbReference>
<dbReference type="Gene3D" id="1.25.10.10">
    <property type="entry name" value="Leucine-rich Repeat Variant"/>
    <property type="match status" value="1"/>
</dbReference>
<organism evidence="2 3">
    <name type="scientific">Jimgerdemannia flammicorona</name>
    <dbReference type="NCBI Taxonomy" id="994334"/>
    <lineage>
        <taxon>Eukaryota</taxon>
        <taxon>Fungi</taxon>
        <taxon>Fungi incertae sedis</taxon>
        <taxon>Mucoromycota</taxon>
        <taxon>Mucoromycotina</taxon>
        <taxon>Endogonomycetes</taxon>
        <taxon>Endogonales</taxon>
        <taxon>Endogonaceae</taxon>
        <taxon>Jimgerdemannia</taxon>
    </lineage>
</organism>
<feature type="compositionally biased region" description="Basic and acidic residues" evidence="1">
    <location>
        <begin position="1"/>
        <end position="15"/>
    </location>
</feature>
<dbReference type="SMART" id="SM00185">
    <property type="entry name" value="ARM"/>
    <property type="match status" value="4"/>
</dbReference>
<protein>
    <submittedName>
        <fullName evidence="2">Armadillo-type protein</fullName>
    </submittedName>
</protein>